<name>A0ACC2V031_9TREE</name>
<reference evidence="1" key="1">
    <citation type="submission" date="2023-04" db="EMBL/GenBank/DDBJ databases">
        <title>Draft Genome sequencing of Naganishia species isolated from polar environments using Oxford Nanopore Technology.</title>
        <authorList>
            <person name="Leo P."/>
            <person name="Venkateswaran K."/>
        </authorList>
    </citation>
    <scope>NUCLEOTIDE SEQUENCE</scope>
    <source>
        <strain evidence="1">MNA-CCFEE 5262</strain>
    </source>
</reference>
<organism evidence="1 2">
    <name type="scientific">Naganishia adeliensis</name>
    <dbReference type="NCBI Taxonomy" id="92952"/>
    <lineage>
        <taxon>Eukaryota</taxon>
        <taxon>Fungi</taxon>
        <taxon>Dikarya</taxon>
        <taxon>Basidiomycota</taxon>
        <taxon>Agaricomycotina</taxon>
        <taxon>Tremellomycetes</taxon>
        <taxon>Filobasidiales</taxon>
        <taxon>Filobasidiaceae</taxon>
        <taxon>Naganishia</taxon>
    </lineage>
</organism>
<keyword evidence="2" id="KW-1185">Reference proteome</keyword>
<protein>
    <submittedName>
        <fullName evidence="1">Uncharacterized protein</fullName>
    </submittedName>
</protein>
<evidence type="ECO:0000313" key="1">
    <source>
        <dbReference type="EMBL" id="KAJ9092693.1"/>
    </source>
</evidence>
<accession>A0ACC2V031</accession>
<gene>
    <name evidence="1" type="ORF">QFC20_007293</name>
</gene>
<dbReference type="Proteomes" id="UP001230649">
    <property type="component" value="Unassembled WGS sequence"/>
</dbReference>
<comment type="caution">
    <text evidence="1">The sequence shown here is derived from an EMBL/GenBank/DDBJ whole genome shotgun (WGS) entry which is preliminary data.</text>
</comment>
<sequence>MARRERERKKQADQALTEQKAPKASQPGVKMERYEERAFGDGNEQGAQPSKSKSSLSPRGKRLRSTPEIKREPLDDDKAFLRGLGELGSSHHSGLSTEQSRRESSGLNTGAALELEESFRSMRNVISGSL</sequence>
<proteinExistence type="predicted"/>
<evidence type="ECO:0000313" key="2">
    <source>
        <dbReference type="Proteomes" id="UP001230649"/>
    </source>
</evidence>
<dbReference type="EMBL" id="JASBWS010000168">
    <property type="protein sequence ID" value="KAJ9092693.1"/>
    <property type="molecule type" value="Genomic_DNA"/>
</dbReference>